<feature type="chain" id="PRO_5035927933" evidence="2">
    <location>
        <begin position="24"/>
        <end position="74"/>
    </location>
</feature>
<proteinExistence type="predicted"/>
<keyword evidence="2" id="KW-0732">Signal</keyword>
<organism evidence="3 4">
    <name type="scientific">Caenorhabditis auriculariae</name>
    <dbReference type="NCBI Taxonomy" id="2777116"/>
    <lineage>
        <taxon>Eukaryota</taxon>
        <taxon>Metazoa</taxon>
        <taxon>Ecdysozoa</taxon>
        <taxon>Nematoda</taxon>
        <taxon>Chromadorea</taxon>
        <taxon>Rhabditida</taxon>
        <taxon>Rhabditina</taxon>
        <taxon>Rhabditomorpha</taxon>
        <taxon>Rhabditoidea</taxon>
        <taxon>Rhabditidae</taxon>
        <taxon>Peloderinae</taxon>
        <taxon>Caenorhabditis</taxon>
    </lineage>
</organism>
<evidence type="ECO:0000256" key="2">
    <source>
        <dbReference type="SAM" id="SignalP"/>
    </source>
</evidence>
<reference evidence="3" key="1">
    <citation type="submission" date="2020-10" db="EMBL/GenBank/DDBJ databases">
        <authorList>
            <person name="Kikuchi T."/>
        </authorList>
    </citation>
    <scope>NUCLEOTIDE SEQUENCE</scope>
    <source>
        <strain evidence="3">NKZ352</strain>
    </source>
</reference>
<evidence type="ECO:0000313" key="3">
    <source>
        <dbReference type="EMBL" id="CAD6198059.1"/>
    </source>
</evidence>
<feature type="signal peptide" evidence="2">
    <location>
        <begin position="1"/>
        <end position="23"/>
    </location>
</feature>
<protein>
    <submittedName>
        <fullName evidence="3">Uncharacterized protein</fullName>
    </submittedName>
</protein>
<dbReference type="Proteomes" id="UP000835052">
    <property type="component" value="Unassembled WGS sequence"/>
</dbReference>
<dbReference type="OrthoDB" id="5784114at2759"/>
<accession>A0A8S1HRR5</accession>
<dbReference type="EMBL" id="CAJGYM010000114">
    <property type="protein sequence ID" value="CAD6198059.1"/>
    <property type="molecule type" value="Genomic_DNA"/>
</dbReference>
<name>A0A8S1HRR5_9PELO</name>
<feature type="region of interest" description="Disordered" evidence="1">
    <location>
        <begin position="52"/>
        <end position="74"/>
    </location>
</feature>
<dbReference type="AlphaFoldDB" id="A0A8S1HRR5"/>
<evidence type="ECO:0000313" key="4">
    <source>
        <dbReference type="Proteomes" id="UP000835052"/>
    </source>
</evidence>
<comment type="caution">
    <text evidence="3">The sequence shown here is derived from an EMBL/GenBank/DDBJ whole genome shotgun (WGS) entry which is preliminary data.</text>
</comment>
<evidence type="ECO:0000256" key="1">
    <source>
        <dbReference type="SAM" id="MobiDB-lite"/>
    </source>
</evidence>
<keyword evidence="4" id="KW-1185">Reference proteome</keyword>
<gene>
    <name evidence="3" type="ORF">CAUJ_LOCUS13966</name>
</gene>
<sequence>MQRFFVSLLVVLAAALFVSTVEAQEKRAAMGGSAFGGLDRIPSYLQKFYRQRNNKRDPTDFGRFAGYPQDLSYY</sequence>